<reference evidence="3 4" key="1">
    <citation type="submission" date="2019-07" db="EMBL/GenBank/DDBJ databases">
        <title>Novel species of Flavobacterium.</title>
        <authorList>
            <person name="Liu Q."/>
            <person name="Xin Y.-H."/>
        </authorList>
    </citation>
    <scope>NUCLEOTIDE SEQUENCE [LARGE SCALE GENOMIC DNA]</scope>
    <source>
        <strain evidence="1 3">GSP39</strain>
        <strain evidence="2 4">GSR22</strain>
    </source>
</reference>
<dbReference type="EMBL" id="VJZN01000049">
    <property type="protein sequence ID" value="TRX01479.1"/>
    <property type="molecule type" value="Genomic_DNA"/>
</dbReference>
<evidence type="ECO:0000313" key="2">
    <source>
        <dbReference type="EMBL" id="TRX09616.1"/>
    </source>
</evidence>
<proteinExistence type="predicted"/>
<accession>A0A553BMZ0</accession>
<protein>
    <submittedName>
        <fullName evidence="2">Uncharacterized protein</fullName>
    </submittedName>
</protein>
<dbReference type="Proteomes" id="UP000318528">
    <property type="component" value="Unassembled WGS sequence"/>
</dbReference>
<dbReference type="Proteomes" id="UP000318669">
    <property type="component" value="Unassembled WGS sequence"/>
</dbReference>
<dbReference type="RefSeq" id="WP_143388907.1">
    <property type="nucleotide sequence ID" value="NZ_VJZL01000013.1"/>
</dbReference>
<evidence type="ECO:0000313" key="3">
    <source>
        <dbReference type="Proteomes" id="UP000318528"/>
    </source>
</evidence>
<gene>
    <name evidence="2" type="ORF">FNW11_08930</name>
    <name evidence="1" type="ORF">FNW12_17000</name>
</gene>
<dbReference type="OrthoDB" id="1161757at2"/>
<keyword evidence="3" id="KW-1185">Reference proteome</keyword>
<name>A0A553BMZ0_9FLAO</name>
<dbReference type="AlphaFoldDB" id="A0A553BMZ0"/>
<organism evidence="2 4">
    <name type="scientific">Flavobacterium gawalongense</name>
    <dbReference type="NCBI Taxonomy" id="2594432"/>
    <lineage>
        <taxon>Bacteria</taxon>
        <taxon>Pseudomonadati</taxon>
        <taxon>Bacteroidota</taxon>
        <taxon>Flavobacteriia</taxon>
        <taxon>Flavobacteriales</taxon>
        <taxon>Flavobacteriaceae</taxon>
        <taxon>Flavobacterium</taxon>
    </lineage>
</organism>
<dbReference type="EMBL" id="VJZL01000013">
    <property type="protein sequence ID" value="TRX09616.1"/>
    <property type="molecule type" value="Genomic_DNA"/>
</dbReference>
<sequence length="174" mass="20098">MFENYSYKTKCTALIVVFLMLSVTAYKRSFHTLFQVISEYKVLSAKADDINKKANNTDGLIRDIAYLDKIIGKEGITKEMVQQGIVSFASEKHPQVSINDLQPIHVFPDDNYTIITNQLDVTGNSNQLLQLGYDFEKEFNFSRMVSMNFYIAKKNNKSDVLHLKMIFQNYENNK</sequence>
<comment type="caution">
    <text evidence="2">The sequence shown here is derived from an EMBL/GenBank/DDBJ whole genome shotgun (WGS) entry which is preliminary data.</text>
</comment>
<evidence type="ECO:0000313" key="4">
    <source>
        <dbReference type="Proteomes" id="UP000318669"/>
    </source>
</evidence>
<evidence type="ECO:0000313" key="1">
    <source>
        <dbReference type="EMBL" id="TRX01479.1"/>
    </source>
</evidence>